<keyword evidence="1 3" id="KW-0732">Signal</keyword>
<dbReference type="InParanoid" id="A0A165DN64"/>
<proteinExistence type="predicted"/>
<name>A0A165DN64_EXIGL</name>
<protein>
    <submittedName>
        <fullName evidence="5">Chondroitin AC/alginate lyase</fullName>
    </submittedName>
</protein>
<dbReference type="InterPro" id="IPR008397">
    <property type="entry name" value="Alginate_lyase_dom"/>
</dbReference>
<dbReference type="Pfam" id="PF05426">
    <property type="entry name" value="Alginate_lyase"/>
    <property type="match status" value="1"/>
</dbReference>
<feature type="chain" id="PRO_5007856704" evidence="3">
    <location>
        <begin position="22"/>
        <end position="420"/>
    </location>
</feature>
<evidence type="ECO:0000259" key="4">
    <source>
        <dbReference type="Pfam" id="PF05426"/>
    </source>
</evidence>
<keyword evidence="6" id="KW-1185">Reference proteome</keyword>
<organism evidence="5 6">
    <name type="scientific">Exidia glandulosa HHB12029</name>
    <dbReference type="NCBI Taxonomy" id="1314781"/>
    <lineage>
        <taxon>Eukaryota</taxon>
        <taxon>Fungi</taxon>
        <taxon>Dikarya</taxon>
        <taxon>Basidiomycota</taxon>
        <taxon>Agaricomycotina</taxon>
        <taxon>Agaricomycetes</taxon>
        <taxon>Auriculariales</taxon>
        <taxon>Exidiaceae</taxon>
        <taxon>Exidia</taxon>
    </lineage>
</organism>
<dbReference type="SUPFAM" id="SSF48230">
    <property type="entry name" value="Chondroitin AC/alginate lyase"/>
    <property type="match status" value="1"/>
</dbReference>
<feature type="domain" description="Alginate lyase" evidence="4">
    <location>
        <begin position="79"/>
        <end position="363"/>
    </location>
</feature>
<evidence type="ECO:0000256" key="1">
    <source>
        <dbReference type="ARBA" id="ARBA00022729"/>
    </source>
</evidence>
<evidence type="ECO:0000313" key="5">
    <source>
        <dbReference type="EMBL" id="KZV84964.1"/>
    </source>
</evidence>
<gene>
    <name evidence="5" type="ORF">EXIGLDRAFT_270318</name>
</gene>
<dbReference type="STRING" id="1314781.A0A165DN64"/>
<evidence type="ECO:0000256" key="2">
    <source>
        <dbReference type="ARBA" id="ARBA00023239"/>
    </source>
</evidence>
<dbReference type="Proteomes" id="UP000077266">
    <property type="component" value="Unassembled WGS sequence"/>
</dbReference>
<dbReference type="EMBL" id="KV426204">
    <property type="protein sequence ID" value="KZV84964.1"/>
    <property type="molecule type" value="Genomic_DNA"/>
</dbReference>
<feature type="signal peptide" evidence="3">
    <location>
        <begin position="1"/>
        <end position="21"/>
    </location>
</feature>
<evidence type="ECO:0000313" key="6">
    <source>
        <dbReference type="Proteomes" id="UP000077266"/>
    </source>
</evidence>
<evidence type="ECO:0000256" key="3">
    <source>
        <dbReference type="SAM" id="SignalP"/>
    </source>
</evidence>
<accession>A0A165DN64</accession>
<dbReference type="InterPro" id="IPR008929">
    <property type="entry name" value="Chondroitin_lyas"/>
</dbReference>
<keyword evidence="2 5" id="KW-0456">Lyase</keyword>
<sequence length="420" mass="46193">MFSSFILPALLAFSLTSPTLALPKVDALQLAPPKTVVIDGSRMLEARARLALGDKKLRKALGALTKEADSWLGKGPWTVVDKPNPPPEGGVHDYLSQAPYWWPTENKTDDNPFGCPYVQRDGVRNPDVDTATDRPDIGAVCNSVPSLSFAWYYTRNPAYAKHAADILRTWFLDPRTKMNPNLQHGQVIPCQNTGRAIGIIDFSQMYTSVVDAVAVLNTGAPGWTKEDADGMVQWNKEFLSWLVDSDFGKTEAAAKNNHGTFSDMQVAALALAVGNETLAKQTLLDSRHLRIDTQIAANGSQPQELVRTRSFHYHTFDLVAYTRLASIGKKVGVDLWKYKGPDGQSLMKAVEFILPAATGEEEWPYPELEFYRYAASDIVHAAADAGNKKAKKAVKKLEVPPKGDLWELRPAAEQLDSIAG</sequence>
<dbReference type="GO" id="GO:0016829">
    <property type="term" value="F:lyase activity"/>
    <property type="evidence" value="ECO:0007669"/>
    <property type="project" value="UniProtKB-KW"/>
</dbReference>
<dbReference type="AlphaFoldDB" id="A0A165DN64"/>
<dbReference type="Gene3D" id="1.50.10.100">
    <property type="entry name" value="Chondroitin AC/alginate lyase"/>
    <property type="match status" value="1"/>
</dbReference>
<dbReference type="GO" id="GO:0042597">
    <property type="term" value="C:periplasmic space"/>
    <property type="evidence" value="ECO:0007669"/>
    <property type="project" value="InterPro"/>
</dbReference>
<reference evidence="5 6" key="1">
    <citation type="journal article" date="2016" name="Mol. Biol. Evol.">
        <title>Comparative Genomics of Early-Diverging Mushroom-Forming Fungi Provides Insights into the Origins of Lignocellulose Decay Capabilities.</title>
        <authorList>
            <person name="Nagy L.G."/>
            <person name="Riley R."/>
            <person name="Tritt A."/>
            <person name="Adam C."/>
            <person name="Daum C."/>
            <person name="Floudas D."/>
            <person name="Sun H."/>
            <person name="Yadav J.S."/>
            <person name="Pangilinan J."/>
            <person name="Larsson K.H."/>
            <person name="Matsuura K."/>
            <person name="Barry K."/>
            <person name="Labutti K."/>
            <person name="Kuo R."/>
            <person name="Ohm R.A."/>
            <person name="Bhattacharya S.S."/>
            <person name="Shirouzu T."/>
            <person name="Yoshinaga Y."/>
            <person name="Martin F.M."/>
            <person name="Grigoriev I.V."/>
            <person name="Hibbett D.S."/>
        </authorList>
    </citation>
    <scope>NUCLEOTIDE SEQUENCE [LARGE SCALE GENOMIC DNA]</scope>
    <source>
        <strain evidence="5 6">HHB12029</strain>
    </source>
</reference>
<dbReference type="OrthoDB" id="63533at2759"/>